<feature type="domain" description="N-acetyltransferase" evidence="2">
    <location>
        <begin position="237"/>
        <end position="399"/>
    </location>
</feature>
<dbReference type="PROSITE" id="PS51186">
    <property type="entry name" value="GNAT"/>
    <property type="match status" value="1"/>
</dbReference>
<dbReference type="EMBL" id="JAXLQG010000010">
    <property type="protein sequence ID" value="KAK5535271.1"/>
    <property type="molecule type" value="Genomic_DNA"/>
</dbReference>
<reference evidence="3 4" key="1">
    <citation type="submission" date="2023-06" db="EMBL/GenBank/DDBJ databases">
        <title>Black Yeasts Isolated from many extreme environments.</title>
        <authorList>
            <person name="Coleine C."/>
            <person name="Stajich J.E."/>
            <person name="Selbmann L."/>
        </authorList>
    </citation>
    <scope>NUCLEOTIDE SEQUENCE [LARGE SCALE GENOMIC DNA]</scope>
    <source>
        <strain evidence="3 4">CCFEE 5887</strain>
    </source>
</reference>
<dbReference type="Proteomes" id="UP001345827">
    <property type="component" value="Unassembled WGS sequence"/>
</dbReference>
<proteinExistence type="predicted"/>
<protein>
    <recommendedName>
        <fullName evidence="2">N-acetyltransferase domain-containing protein</fullName>
    </recommendedName>
</protein>
<evidence type="ECO:0000313" key="3">
    <source>
        <dbReference type="EMBL" id="KAK5535271.1"/>
    </source>
</evidence>
<dbReference type="SUPFAM" id="SSF48403">
    <property type="entry name" value="Ankyrin repeat"/>
    <property type="match status" value="1"/>
</dbReference>
<evidence type="ECO:0000313" key="4">
    <source>
        <dbReference type="Proteomes" id="UP001345827"/>
    </source>
</evidence>
<dbReference type="CDD" id="cd04301">
    <property type="entry name" value="NAT_SF"/>
    <property type="match status" value="1"/>
</dbReference>
<gene>
    <name evidence="3" type="ORF">LTR25_006279</name>
</gene>
<feature type="region of interest" description="Disordered" evidence="1">
    <location>
        <begin position="101"/>
        <end position="204"/>
    </location>
</feature>
<dbReference type="AlphaFoldDB" id="A0AAV9Q705"/>
<feature type="region of interest" description="Disordered" evidence="1">
    <location>
        <begin position="1"/>
        <end position="43"/>
    </location>
</feature>
<dbReference type="GO" id="GO:0016747">
    <property type="term" value="F:acyltransferase activity, transferring groups other than amino-acyl groups"/>
    <property type="evidence" value="ECO:0007669"/>
    <property type="project" value="InterPro"/>
</dbReference>
<dbReference type="SUPFAM" id="SSF55729">
    <property type="entry name" value="Acyl-CoA N-acyltransferases (Nat)"/>
    <property type="match status" value="1"/>
</dbReference>
<name>A0AAV9Q705_9PEZI</name>
<comment type="caution">
    <text evidence="3">The sequence shown here is derived from an EMBL/GenBank/DDBJ whole genome shotgun (WGS) entry which is preliminary data.</text>
</comment>
<dbReference type="Pfam" id="PF00583">
    <property type="entry name" value="Acetyltransf_1"/>
    <property type="match status" value="1"/>
</dbReference>
<feature type="compositionally biased region" description="Acidic residues" evidence="1">
    <location>
        <begin position="118"/>
        <end position="130"/>
    </location>
</feature>
<evidence type="ECO:0000256" key="1">
    <source>
        <dbReference type="SAM" id="MobiDB-lite"/>
    </source>
</evidence>
<dbReference type="Gene3D" id="1.25.40.20">
    <property type="entry name" value="Ankyrin repeat-containing domain"/>
    <property type="match status" value="1"/>
</dbReference>
<keyword evidence="4" id="KW-1185">Reference proteome</keyword>
<dbReference type="InterPro" id="IPR036770">
    <property type="entry name" value="Ankyrin_rpt-contain_sf"/>
</dbReference>
<evidence type="ECO:0000259" key="2">
    <source>
        <dbReference type="PROSITE" id="PS51186"/>
    </source>
</evidence>
<sequence length="627" mass="71052">MSLRKRRASDTSQPTVKRACIENADSQLDQEITSPPDLPESNGDFKIEIKLRSTSKAARNDPEFTLPQREQYQKILSEQSNGGDTTQLHHYMAYLAVTKSSPHCDEDEPGDQVKTTPDDGDASNIDDDGSCENTAFNIEGAGKRIDIEESQEGHLVTGEEVEQSEGDLEDETDDDIDENELSPENDDDEYDSEDEERSEFDPDFEFKWLEPIDVQVLSTTSLAQCGKPMGVAYCHAKLIRRNQMRDDFYGEMEPPSRETSMLAFDLFDRYGRLRSEFKAHPFIKGTGIWGKELDHGDILLIEDVFVKKDYRRQGLGRRMIESLLKLVREKTWSFFAFVWPTMLRCDDIRLEWDSLPDDAARYRMADREEDRAIVFCRSLGFRRVGSTTWFALAPDNDHPSRQLASTEDFNPPETPLIALHPLLSPFQQIGDAPPTTPDQSLNTNPRECPDFLGVLHNCMQEKSSADACWTSTDKDGNSVLHLVAKMFNVACVDWILKQDFGTRLLETRNNNGETPLESLQFKLENLRTRMVTINGLTVPVSDRFEGHNDDAVRCLLLLQGLGSEESMVKLKGRNALQQMIRGCTCGQCLKGFLSPRMSYALQCQAHLGYEMMSDDSDEPLGQDWVGC</sequence>
<feature type="compositionally biased region" description="Acidic residues" evidence="1">
    <location>
        <begin position="159"/>
        <end position="203"/>
    </location>
</feature>
<dbReference type="InterPro" id="IPR016181">
    <property type="entry name" value="Acyl_CoA_acyltransferase"/>
</dbReference>
<dbReference type="InterPro" id="IPR000182">
    <property type="entry name" value="GNAT_dom"/>
</dbReference>
<organism evidence="3 4">
    <name type="scientific">Vermiconidia calcicola</name>
    <dbReference type="NCBI Taxonomy" id="1690605"/>
    <lineage>
        <taxon>Eukaryota</taxon>
        <taxon>Fungi</taxon>
        <taxon>Dikarya</taxon>
        <taxon>Ascomycota</taxon>
        <taxon>Pezizomycotina</taxon>
        <taxon>Dothideomycetes</taxon>
        <taxon>Dothideomycetidae</taxon>
        <taxon>Mycosphaerellales</taxon>
        <taxon>Extremaceae</taxon>
        <taxon>Vermiconidia</taxon>
    </lineage>
</organism>
<accession>A0AAV9Q705</accession>
<feature type="compositionally biased region" description="Polar residues" evidence="1">
    <location>
        <begin position="24"/>
        <end position="33"/>
    </location>
</feature>
<dbReference type="Gene3D" id="3.40.630.30">
    <property type="match status" value="1"/>
</dbReference>